<gene>
    <name evidence="2" type="ORF">QTN89_16725</name>
</gene>
<evidence type="ECO:0000313" key="3">
    <source>
        <dbReference type="Proteomes" id="UP001239462"/>
    </source>
</evidence>
<feature type="transmembrane region" description="Helical" evidence="1">
    <location>
        <begin position="188"/>
        <end position="205"/>
    </location>
</feature>
<evidence type="ECO:0008006" key="4">
    <source>
        <dbReference type="Google" id="ProtNLM"/>
    </source>
</evidence>
<feature type="transmembrane region" description="Helical" evidence="1">
    <location>
        <begin position="66"/>
        <end position="87"/>
    </location>
</feature>
<feature type="transmembrane region" description="Helical" evidence="1">
    <location>
        <begin position="42"/>
        <end position="60"/>
    </location>
</feature>
<organism evidence="2 3">
    <name type="scientific">Roseiconus lacunae</name>
    <dbReference type="NCBI Taxonomy" id="2605694"/>
    <lineage>
        <taxon>Bacteria</taxon>
        <taxon>Pseudomonadati</taxon>
        <taxon>Planctomycetota</taxon>
        <taxon>Planctomycetia</taxon>
        <taxon>Pirellulales</taxon>
        <taxon>Pirellulaceae</taxon>
        <taxon>Roseiconus</taxon>
    </lineage>
</organism>
<accession>A0ABT7PL83</accession>
<evidence type="ECO:0000313" key="2">
    <source>
        <dbReference type="EMBL" id="MDM4017093.1"/>
    </source>
</evidence>
<name>A0ABT7PL83_9BACT</name>
<keyword evidence="1" id="KW-1133">Transmembrane helix</keyword>
<proteinExistence type="predicted"/>
<keyword evidence="1" id="KW-0812">Transmembrane</keyword>
<reference evidence="2 3" key="1">
    <citation type="submission" date="2023-06" db="EMBL/GenBank/DDBJ databases">
        <title>Roseiconus lacunae JC819 isolated from Gulf of Mannar region, Tamil Nadu.</title>
        <authorList>
            <person name="Pk S."/>
            <person name="Ch S."/>
            <person name="Ch V.R."/>
        </authorList>
    </citation>
    <scope>NUCLEOTIDE SEQUENCE [LARGE SCALE GENOMIC DNA]</scope>
    <source>
        <strain evidence="2 3">JC819</strain>
    </source>
</reference>
<sequence length="207" mass="22959">MSNVQVSGNVQYGSPDASCSLTDAIREMLRTIEQRSRRHRNLVVVIVILFFTVPIVAVIASSWHALLAWNLIIVAVGVHLSYDCLLLHRWLQSLANSHQSERFEVTVLCDSIETNPNVPNETAESMLMLVKDSLVAIDSCENDEDYTNIKNQIRQSGSRDCFRILAGTLLVATALPLGTLAITSPTMPIMISLGITIILWLIMRIKG</sequence>
<keyword evidence="1" id="KW-0472">Membrane</keyword>
<protein>
    <recommendedName>
        <fullName evidence="4">SMODS and SLOG-associating 2TM effector domain-containing protein</fullName>
    </recommendedName>
</protein>
<comment type="caution">
    <text evidence="2">The sequence shown here is derived from an EMBL/GenBank/DDBJ whole genome shotgun (WGS) entry which is preliminary data.</text>
</comment>
<keyword evidence="3" id="KW-1185">Reference proteome</keyword>
<feature type="transmembrane region" description="Helical" evidence="1">
    <location>
        <begin position="161"/>
        <end position="182"/>
    </location>
</feature>
<dbReference type="EMBL" id="JASZZN010000012">
    <property type="protein sequence ID" value="MDM4017093.1"/>
    <property type="molecule type" value="Genomic_DNA"/>
</dbReference>
<dbReference type="RefSeq" id="WP_289164595.1">
    <property type="nucleotide sequence ID" value="NZ_JASZZN010000012.1"/>
</dbReference>
<evidence type="ECO:0000256" key="1">
    <source>
        <dbReference type="SAM" id="Phobius"/>
    </source>
</evidence>
<dbReference type="Proteomes" id="UP001239462">
    <property type="component" value="Unassembled WGS sequence"/>
</dbReference>